<accession>A0A0L0RZ58</accession>
<keyword evidence="6" id="KW-0479">Metal-binding</keyword>
<sequence>MKFGNTLLAKRASFPANYAAAFLDYGRLKLLLKQTVASASLSTLPHLASVEGEAVTPFDVGAVASRHLATLAVATKEFFLMLDEQVAVVSAFYEAEEDRLLKLYLPASADQPLPADKAQEALRSVQKLESYAVLNLTGVAKILKKYARLSGAGPHIAESYMMQLTRGHRFYHNNKLAELKASLLASLAGVAEFNLDSPIIPPVSPASQLRASRQMGSTSQVMTVADGNGTGDDAVDRRPSSSVPLLREGKTPTPWFPPAALLPSQRVLITMSGPHGTDIIAALLECISKANLRVDDFSFARLHHHVTFAVLVQLPASPPLDVAFVKDLTATAKRWNANLLFDAQDAKTLPPSLEDAPYDNRVKYAATVLNQRGLTPAFLNDFTKMLLTYRISVERMARLNSALAGAMTSVDYKLSVPRDVDVDVFRADLFALSRTHGTDVSLQEANVFRRSKRLVVFDMDSTLIQQEVIDEIARHAGVVDKVAAITESAMRGEIAFAESLRRRVALLKGTPATVLDAVRATITFNPGARELCRCLKKLGYKLAVISGGFIPLANYVKAELGLDYAFANQLRVGPDGKLTGETVGPIVTGERKAELLEVIAQAENISPEQVIAVGDGANDLWMLAAAGLGIAFNAKPKVQERARTRINQNSLTAVLYLLGYSDEDVSTLMNTP</sequence>
<dbReference type="GO" id="GO:0000287">
    <property type="term" value="F:magnesium ion binding"/>
    <property type="evidence" value="ECO:0007669"/>
    <property type="project" value="TreeGrafter"/>
</dbReference>
<dbReference type="EC" id="3.1.3.3" evidence="4"/>
<evidence type="ECO:0000256" key="7">
    <source>
        <dbReference type="ARBA" id="ARBA00022801"/>
    </source>
</evidence>
<dbReference type="InterPro" id="IPR036412">
    <property type="entry name" value="HAD-like_sf"/>
</dbReference>
<dbReference type="AlphaFoldDB" id="A0A0L0RZ58"/>
<feature type="active site" description="Proton donor" evidence="11">
    <location>
        <position position="460"/>
    </location>
</feature>
<organism evidence="14 15">
    <name type="scientific">Allomyces macrogynus (strain ATCC 38327)</name>
    <name type="common">Allomyces javanicus var. macrogynus</name>
    <dbReference type="NCBI Taxonomy" id="578462"/>
    <lineage>
        <taxon>Eukaryota</taxon>
        <taxon>Fungi</taxon>
        <taxon>Fungi incertae sedis</taxon>
        <taxon>Blastocladiomycota</taxon>
        <taxon>Blastocladiomycetes</taxon>
        <taxon>Blastocladiales</taxon>
        <taxon>Blastocladiaceae</taxon>
        <taxon>Allomyces</taxon>
    </lineage>
</organism>
<evidence type="ECO:0000256" key="1">
    <source>
        <dbReference type="ARBA" id="ARBA00001946"/>
    </source>
</evidence>
<comment type="cofactor">
    <cofactor evidence="1">
        <name>Mg(2+)</name>
        <dbReference type="ChEBI" id="CHEBI:18420"/>
    </cofactor>
</comment>
<dbReference type="CDD" id="cd14447">
    <property type="entry name" value="SPX"/>
    <property type="match status" value="1"/>
</dbReference>
<evidence type="ECO:0000256" key="8">
    <source>
        <dbReference type="ARBA" id="ARBA00022842"/>
    </source>
</evidence>
<evidence type="ECO:0000256" key="12">
    <source>
        <dbReference type="SAM" id="MobiDB-lite"/>
    </source>
</evidence>
<keyword evidence="5" id="KW-0028">Amino-acid biosynthesis</keyword>
<dbReference type="Gene3D" id="3.30.70.260">
    <property type="match status" value="1"/>
</dbReference>
<keyword evidence="9" id="KW-0718">Serine biosynthesis</keyword>
<dbReference type="eggNOG" id="KOG1615">
    <property type="taxonomic scope" value="Eukaryota"/>
</dbReference>
<feature type="region of interest" description="Disordered" evidence="12">
    <location>
        <begin position="211"/>
        <end position="249"/>
    </location>
</feature>
<feature type="domain" description="SPX" evidence="13">
    <location>
        <begin position="1"/>
        <end position="160"/>
    </location>
</feature>
<dbReference type="GO" id="GO:0005737">
    <property type="term" value="C:cytoplasm"/>
    <property type="evidence" value="ECO:0007669"/>
    <property type="project" value="TreeGrafter"/>
</dbReference>
<dbReference type="PROSITE" id="PS51382">
    <property type="entry name" value="SPX"/>
    <property type="match status" value="1"/>
</dbReference>
<dbReference type="InterPro" id="IPR023214">
    <property type="entry name" value="HAD_sf"/>
</dbReference>
<evidence type="ECO:0000256" key="11">
    <source>
        <dbReference type="PIRSR" id="PIRSR604469-1"/>
    </source>
</evidence>
<dbReference type="InterPro" id="IPR050582">
    <property type="entry name" value="HAD-like_SerB"/>
</dbReference>
<reference evidence="14 15" key="1">
    <citation type="submission" date="2009-11" db="EMBL/GenBank/DDBJ databases">
        <title>Annotation of Allomyces macrogynus ATCC 38327.</title>
        <authorList>
            <consortium name="The Broad Institute Genome Sequencing Platform"/>
            <person name="Russ C."/>
            <person name="Cuomo C."/>
            <person name="Burger G."/>
            <person name="Gray M.W."/>
            <person name="Holland P.W.H."/>
            <person name="King N."/>
            <person name="Lang F.B.F."/>
            <person name="Roger A.J."/>
            <person name="Ruiz-Trillo I."/>
            <person name="Young S.K."/>
            <person name="Zeng Q."/>
            <person name="Gargeya S."/>
            <person name="Fitzgerald M."/>
            <person name="Haas B."/>
            <person name="Abouelleil A."/>
            <person name="Alvarado L."/>
            <person name="Arachchi H.M."/>
            <person name="Berlin A."/>
            <person name="Chapman S.B."/>
            <person name="Gearin G."/>
            <person name="Goldberg J."/>
            <person name="Griggs A."/>
            <person name="Gujja S."/>
            <person name="Hansen M."/>
            <person name="Heiman D."/>
            <person name="Howarth C."/>
            <person name="Larimer J."/>
            <person name="Lui A."/>
            <person name="MacDonald P.J.P."/>
            <person name="McCowen C."/>
            <person name="Montmayeur A."/>
            <person name="Murphy C."/>
            <person name="Neiman D."/>
            <person name="Pearson M."/>
            <person name="Priest M."/>
            <person name="Roberts A."/>
            <person name="Saif S."/>
            <person name="Shea T."/>
            <person name="Sisk P."/>
            <person name="Stolte C."/>
            <person name="Sykes S."/>
            <person name="Wortman J."/>
            <person name="Nusbaum C."/>
            <person name="Birren B."/>
        </authorList>
    </citation>
    <scope>NUCLEOTIDE SEQUENCE [LARGE SCALE GENOMIC DNA]</scope>
    <source>
        <strain evidence="14 15">ATCC 38327</strain>
    </source>
</reference>
<dbReference type="Gene3D" id="3.40.50.1000">
    <property type="entry name" value="HAD superfamily/HAD-like"/>
    <property type="match status" value="1"/>
</dbReference>
<dbReference type="InterPro" id="IPR004469">
    <property type="entry name" value="PSP"/>
</dbReference>
<dbReference type="GO" id="GO:0036424">
    <property type="term" value="F:L-phosphoserine phosphatase activity"/>
    <property type="evidence" value="ECO:0007669"/>
    <property type="project" value="InterPro"/>
</dbReference>
<evidence type="ECO:0000259" key="13">
    <source>
        <dbReference type="PROSITE" id="PS51382"/>
    </source>
</evidence>
<name>A0A0L0RZ58_ALLM3</name>
<dbReference type="PANTHER" id="PTHR43344:SF2">
    <property type="entry name" value="PHOSPHOSERINE PHOSPHATASE"/>
    <property type="match status" value="1"/>
</dbReference>
<evidence type="ECO:0000256" key="3">
    <source>
        <dbReference type="ARBA" id="ARBA00009184"/>
    </source>
</evidence>
<evidence type="ECO:0000313" key="15">
    <source>
        <dbReference type="Proteomes" id="UP000054350"/>
    </source>
</evidence>
<protein>
    <recommendedName>
        <fullName evidence="4">phosphoserine phosphatase</fullName>
        <ecNumber evidence="4">3.1.3.3</ecNumber>
    </recommendedName>
    <alternativeName>
        <fullName evidence="10">O-phosphoserine phosphohydrolase</fullName>
    </alternativeName>
</protein>
<dbReference type="Proteomes" id="UP000054350">
    <property type="component" value="Unassembled WGS sequence"/>
</dbReference>
<evidence type="ECO:0000256" key="9">
    <source>
        <dbReference type="ARBA" id="ARBA00023299"/>
    </source>
</evidence>
<dbReference type="SFLD" id="SFLDG01136">
    <property type="entry name" value="C1.6:_Phosphoserine_Phosphatas"/>
    <property type="match status" value="1"/>
</dbReference>
<dbReference type="Pfam" id="PF13740">
    <property type="entry name" value="ACT_6"/>
    <property type="match status" value="1"/>
</dbReference>
<evidence type="ECO:0000256" key="4">
    <source>
        <dbReference type="ARBA" id="ARBA00012640"/>
    </source>
</evidence>
<evidence type="ECO:0000256" key="10">
    <source>
        <dbReference type="ARBA" id="ARBA00031693"/>
    </source>
</evidence>
<dbReference type="CDD" id="cd07500">
    <property type="entry name" value="HAD_PSP"/>
    <property type="match status" value="1"/>
</dbReference>
<dbReference type="UniPathway" id="UPA00135">
    <property type="reaction ID" value="UER00198"/>
</dbReference>
<dbReference type="OrthoDB" id="27226at2759"/>
<dbReference type="InterPro" id="IPR004331">
    <property type="entry name" value="SPX_dom"/>
</dbReference>
<evidence type="ECO:0000256" key="2">
    <source>
        <dbReference type="ARBA" id="ARBA00005135"/>
    </source>
</evidence>
<dbReference type="VEuPathDB" id="FungiDB:AMAG_01249"/>
<dbReference type="SFLD" id="SFLDG01137">
    <property type="entry name" value="C1.6.1:_Phosphoserine_Phosphat"/>
    <property type="match status" value="1"/>
</dbReference>
<feature type="active site" description="Nucleophile" evidence="11">
    <location>
        <position position="458"/>
    </location>
</feature>
<dbReference type="EMBL" id="GG745329">
    <property type="protein sequence ID" value="KNE55349.1"/>
    <property type="molecule type" value="Genomic_DNA"/>
</dbReference>
<dbReference type="NCBIfam" id="TIGR00338">
    <property type="entry name" value="serB"/>
    <property type="match status" value="1"/>
</dbReference>
<dbReference type="STRING" id="578462.A0A0L0RZ58"/>
<keyword evidence="7" id="KW-0378">Hydrolase</keyword>
<dbReference type="SFLD" id="SFLDF00029">
    <property type="entry name" value="phosphoserine_phosphatase"/>
    <property type="match status" value="1"/>
</dbReference>
<gene>
    <name evidence="14" type="ORF">AMAG_01249</name>
</gene>
<reference evidence="15" key="2">
    <citation type="submission" date="2009-11" db="EMBL/GenBank/DDBJ databases">
        <title>The Genome Sequence of Allomyces macrogynus strain ATCC 38327.</title>
        <authorList>
            <consortium name="The Broad Institute Genome Sequencing Platform"/>
            <person name="Russ C."/>
            <person name="Cuomo C."/>
            <person name="Shea T."/>
            <person name="Young S.K."/>
            <person name="Zeng Q."/>
            <person name="Koehrsen M."/>
            <person name="Haas B."/>
            <person name="Borodovsky M."/>
            <person name="Guigo R."/>
            <person name="Alvarado L."/>
            <person name="Berlin A."/>
            <person name="Borenstein D."/>
            <person name="Chen Z."/>
            <person name="Engels R."/>
            <person name="Freedman E."/>
            <person name="Gellesch M."/>
            <person name="Goldberg J."/>
            <person name="Griggs A."/>
            <person name="Gujja S."/>
            <person name="Heiman D."/>
            <person name="Hepburn T."/>
            <person name="Howarth C."/>
            <person name="Jen D."/>
            <person name="Larson L."/>
            <person name="Lewis B."/>
            <person name="Mehta T."/>
            <person name="Park D."/>
            <person name="Pearson M."/>
            <person name="Roberts A."/>
            <person name="Saif S."/>
            <person name="Shenoy N."/>
            <person name="Sisk P."/>
            <person name="Stolte C."/>
            <person name="Sykes S."/>
            <person name="Walk T."/>
            <person name="White J."/>
            <person name="Yandava C."/>
            <person name="Burger G."/>
            <person name="Gray M.W."/>
            <person name="Holland P.W.H."/>
            <person name="King N."/>
            <person name="Lang F.B.F."/>
            <person name="Roger A.J."/>
            <person name="Ruiz-Trillo I."/>
            <person name="Lander E."/>
            <person name="Nusbaum C."/>
        </authorList>
    </citation>
    <scope>NUCLEOTIDE SEQUENCE [LARGE SCALE GENOMIC DNA]</scope>
    <source>
        <strain evidence="15">ATCC 38327</strain>
    </source>
</reference>
<dbReference type="GO" id="GO:0006564">
    <property type="term" value="P:L-serine biosynthetic process"/>
    <property type="evidence" value="ECO:0007669"/>
    <property type="project" value="UniProtKB-KW"/>
</dbReference>
<dbReference type="Pfam" id="PF00702">
    <property type="entry name" value="Hydrolase"/>
    <property type="match status" value="1"/>
</dbReference>
<dbReference type="PANTHER" id="PTHR43344">
    <property type="entry name" value="PHOSPHOSERINE PHOSPHATASE"/>
    <property type="match status" value="1"/>
</dbReference>
<comment type="similarity">
    <text evidence="3">Belongs to the HAD-like hydrolase superfamily. SerB family.</text>
</comment>
<dbReference type="SUPFAM" id="SSF56784">
    <property type="entry name" value="HAD-like"/>
    <property type="match status" value="1"/>
</dbReference>
<evidence type="ECO:0000256" key="5">
    <source>
        <dbReference type="ARBA" id="ARBA00022605"/>
    </source>
</evidence>
<feature type="compositionally biased region" description="Polar residues" evidence="12">
    <location>
        <begin position="211"/>
        <end position="222"/>
    </location>
</feature>
<keyword evidence="8" id="KW-0460">Magnesium</keyword>
<comment type="pathway">
    <text evidence="2">Amino-acid biosynthesis; L-serine biosynthesis; L-serine from 3-phospho-D-glycerate: step 3/3.</text>
</comment>
<dbReference type="NCBIfam" id="TIGR01488">
    <property type="entry name" value="HAD-SF-IB"/>
    <property type="match status" value="1"/>
</dbReference>
<keyword evidence="15" id="KW-1185">Reference proteome</keyword>
<dbReference type="SFLD" id="SFLDS00003">
    <property type="entry name" value="Haloacid_Dehalogenase"/>
    <property type="match status" value="1"/>
</dbReference>
<proteinExistence type="inferred from homology"/>
<evidence type="ECO:0000313" key="14">
    <source>
        <dbReference type="EMBL" id="KNE55349.1"/>
    </source>
</evidence>
<evidence type="ECO:0000256" key="6">
    <source>
        <dbReference type="ARBA" id="ARBA00022723"/>
    </source>
</evidence>